<gene>
    <name evidence="2" type="ORF">MYCOZU2_05920</name>
</gene>
<evidence type="ECO:0000313" key="2">
    <source>
        <dbReference type="EMBL" id="ASL18265.1"/>
    </source>
</evidence>
<evidence type="ECO:0000256" key="1">
    <source>
        <dbReference type="SAM" id="MobiDB-lite"/>
    </source>
</evidence>
<dbReference type="RefSeq" id="WP_047324254.1">
    <property type="nucleotide sequence ID" value="NZ_CP015268.1"/>
</dbReference>
<dbReference type="EMBL" id="CP015268">
    <property type="protein sequence ID" value="ASL18265.1"/>
    <property type="molecule type" value="Genomic_DNA"/>
</dbReference>
<protein>
    <submittedName>
        <fullName evidence="2">Uncharacterized protein</fullName>
    </submittedName>
</protein>
<geneLocation type="plasmid" evidence="2 3">
    <name>unnamed 1</name>
</geneLocation>
<organism evidence="2 3">
    <name type="scientific">Mycobacterium intracellulare subsp. chimaera</name>
    <dbReference type="NCBI Taxonomy" id="222805"/>
    <lineage>
        <taxon>Bacteria</taxon>
        <taxon>Bacillati</taxon>
        <taxon>Actinomycetota</taxon>
        <taxon>Actinomycetes</taxon>
        <taxon>Mycobacteriales</taxon>
        <taxon>Mycobacteriaceae</taxon>
        <taxon>Mycobacterium</taxon>
        <taxon>Mycobacterium avium complex (MAC)</taxon>
    </lineage>
</organism>
<dbReference type="Proteomes" id="UP000198286">
    <property type="component" value="Plasmid unnamed 1"/>
</dbReference>
<dbReference type="AlphaFoldDB" id="A0A7U5RZJ0"/>
<proteinExistence type="predicted"/>
<keyword evidence="2" id="KW-0614">Plasmid</keyword>
<reference evidence="2 3" key="1">
    <citation type="journal article" date="2017" name="Lancet Infect. Dis.">
        <title>Global outbreak of severe Mycobacterium chimaera disease after cardiac surgery: a molecular epidemiological study.</title>
        <authorList>
            <person name="van Ingen J."/>
            <person name="Kohl T."/>
            <person name="Kranzer K."/>
            <person name="Hasse B."/>
            <person name="Keller P."/>
            <person name="Szafranska A."/>
            <person name="Hillemann D."/>
            <person name="Chand M."/>
            <person name="Schreiber P."/>
            <person name="Sommerstein R."/>
            <person name="Berger C."/>
            <person name="Genoni M."/>
            <person name="Ruegg C."/>
            <person name="Troillet N."/>
            <person name="Widmer A.F."/>
            <person name="Becker S.L."/>
            <person name="Herrmann M."/>
            <person name="Eckmanns T."/>
            <person name="Haller S."/>
            <person name="Hoeller C."/>
            <person name="Debast S.B."/>
            <person name="Wolfhagen M.J."/>
            <person name="Hopman J."/>
            <person name="Kluytmans J."/>
            <person name="Langelaar M."/>
            <person name="Notermans D.W."/>
            <person name="ten Oever J."/>
            <person name="van den Barselaar P."/>
            <person name="Vonk A.B.A."/>
            <person name="Vos M.C."/>
            <person name="Ahmed N."/>
            <person name="Brown T."/>
            <person name="Crook D."/>
            <person name="Lamagni T."/>
            <person name="Phin N."/>
            <person name="Smith E.G."/>
            <person name="Zambon M."/>
            <person name="Serr A."/>
            <person name="Goetting T."/>
            <person name="Ebner W."/>
            <person name="Thuermer A."/>
            <person name="Utpatel C."/>
            <person name="Sproer C."/>
            <person name="Bunk B."/>
            <person name="Nubel U."/>
            <person name="Bloemberg G."/>
            <person name="Bottger E."/>
            <person name="Niemann S."/>
            <person name="Wagner D."/>
            <person name="Sax H."/>
        </authorList>
    </citation>
    <scope>NUCLEOTIDE SEQUENCE [LARGE SCALE GENOMIC DNA]</scope>
    <source>
        <strain evidence="2 3">ZUERICH-2</strain>
        <plasmid evidence="2 3">unnamed 1</plasmid>
    </source>
</reference>
<name>A0A7U5RZJ0_MYCIT</name>
<evidence type="ECO:0000313" key="3">
    <source>
        <dbReference type="Proteomes" id="UP000198286"/>
    </source>
</evidence>
<accession>A0A7U5RZJ0</accession>
<feature type="compositionally biased region" description="Basic and acidic residues" evidence="1">
    <location>
        <begin position="133"/>
        <end position="145"/>
    </location>
</feature>
<feature type="region of interest" description="Disordered" evidence="1">
    <location>
        <begin position="126"/>
        <end position="145"/>
    </location>
</feature>
<sequence length="145" mass="15932">MGTHGVADPEGSPSALVTAAMSQPRARHLNSAQRARLQRAARDAALLYPDNSDLQQCAIDAALDYLNDSADLDADGAKWHRIRQEERRLGARVRQLAVMAVADKAISERRAASAIFVDRMALRRWSGKTGHSRKTESPRGQESSR</sequence>